<dbReference type="Pfam" id="PF00011">
    <property type="entry name" value="HSP20"/>
    <property type="match status" value="1"/>
</dbReference>
<organism evidence="2">
    <name type="scientific">marine sediment metagenome</name>
    <dbReference type="NCBI Taxonomy" id="412755"/>
    <lineage>
        <taxon>unclassified sequences</taxon>
        <taxon>metagenomes</taxon>
        <taxon>ecological metagenomes</taxon>
    </lineage>
</organism>
<sequence length="167" mass="18716">MTMFFDEEFDSLFKNMSRSFMNLDGIFEVAKEPGIHSSGPFYYGYTMTIGPDGKPVVNEYGNVKPGLLPTSDTREPFVDILVDEKQKVLKLVAEMPGVEKKDVKVVVDDKTVNIDAEHGEKKYHAKVPIQHKVDKDSAKASYKNGVLELKFSLVDAEKPKGKTVEVE</sequence>
<protein>
    <recommendedName>
        <fullName evidence="1">SHSP domain-containing protein</fullName>
    </recommendedName>
</protein>
<reference evidence="2" key="1">
    <citation type="journal article" date="2015" name="Nature">
        <title>Complex archaea that bridge the gap between prokaryotes and eukaryotes.</title>
        <authorList>
            <person name="Spang A."/>
            <person name="Saw J.H."/>
            <person name="Jorgensen S.L."/>
            <person name="Zaremba-Niedzwiedzka K."/>
            <person name="Martijn J."/>
            <person name="Lind A.E."/>
            <person name="van Eijk R."/>
            <person name="Schleper C."/>
            <person name="Guy L."/>
            <person name="Ettema T.J."/>
        </authorList>
    </citation>
    <scope>NUCLEOTIDE SEQUENCE</scope>
</reference>
<dbReference type="EMBL" id="LAZR01034723">
    <property type="protein sequence ID" value="KKL44530.1"/>
    <property type="molecule type" value="Genomic_DNA"/>
</dbReference>
<comment type="caution">
    <text evidence="2">The sequence shown here is derived from an EMBL/GenBank/DDBJ whole genome shotgun (WGS) entry which is preliminary data.</text>
</comment>
<dbReference type="Gene3D" id="2.60.40.790">
    <property type="match status" value="1"/>
</dbReference>
<dbReference type="AlphaFoldDB" id="A0A0F9EI13"/>
<dbReference type="InterPro" id="IPR008978">
    <property type="entry name" value="HSP20-like_chaperone"/>
</dbReference>
<dbReference type="NCBIfam" id="NF041800">
    <property type="entry name" value="Hsp20"/>
    <property type="match status" value="1"/>
</dbReference>
<dbReference type="SUPFAM" id="SSF49764">
    <property type="entry name" value="HSP20-like chaperones"/>
    <property type="match status" value="1"/>
</dbReference>
<feature type="domain" description="SHSP" evidence="1">
    <location>
        <begin position="68"/>
        <end position="167"/>
    </location>
</feature>
<dbReference type="InterPro" id="IPR002068">
    <property type="entry name" value="A-crystallin/Hsp20_dom"/>
</dbReference>
<name>A0A0F9EI13_9ZZZZ</name>
<accession>A0A0F9EI13</accession>
<evidence type="ECO:0000313" key="2">
    <source>
        <dbReference type="EMBL" id="KKL44530.1"/>
    </source>
</evidence>
<dbReference type="PROSITE" id="PS01031">
    <property type="entry name" value="SHSP"/>
    <property type="match status" value="1"/>
</dbReference>
<dbReference type="CDD" id="cd00298">
    <property type="entry name" value="ACD_sHsps_p23-like"/>
    <property type="match status" value="1"/>
</dbReference>
<gene>
    <name evidence="2" type="ORF">LCGC14_2364750</name>
</gene>
<proteinExistence type="predicted"/>
<evidence type="ECO:0000259" key="1">
    <source>
        <dbReference type="PROSITE" id="PS01031"/>
    </source>
</evidence>